<proteinExistence type="predicted"/>
<keyword evidence="1" id="KW-1133">Transmembrane helix</keyword>
<name>A0A2P2IML3_RHIMU</name>
<accession>A0A2P2IML3</accession>
<keyword evidence="1" id="KW-0472">Membrane</keyword>
<sequence>MGIMNVLNIQCLFLSNVSLFFLPSSWNSLCPWAGGFYLLAR</sequence>
<reference evidence="2" key="1">
    <citation type="submission" date="2018-02" db="EMBL/GenBank/DDBJ databases">
        <title>Rhizophora mucronata_Transcriptome.</title>
        <authorList>
            <person name="Meera S.P."/>
            <person name="Sreeshan A."/>
            <person name="Augustine A."/>
        </authorList>
    </citation>
    <scope>NUCLEOTIDE SEQUENCE</scope>
    <source>
        <tissue evidence="2">Leaf</tissue>
    </source>
</reference>
<dbReference type="AlphaFoldDB" id="A0A2P2IML3"/>
<feature type="transmembrane region" description="Helical" evidence="1">
    <location>
        <begin position="20"/>
        <end position="40"/>
    </location>
</feature>
<evidence type="ECO:0000256" key="1">
    <source>
        <dbReference type="SAM" id="Phobius"/>
    </source>
</evidence>
<organism evidence="2">
    <name type="scientific">Rhizophora mucronata</name>
    <name type="common">Asiatic mangrove</name>
    <dbReference type="NCBI Taxonomy" id="61149"/>
    <lineage>
        <taxon>Eukaryota</taxon>
        <taxon>Viridiplantae</taxon>
        <taxon>Streptophyta</taxon>
        <taxon>Embryophyta</taxon>
        <taxon>Tracheophyta</taxon>
        <taxon>Spermatophyta</taxon>
        <taxon>Magnoliopsida</taxon>
        <taxon>eudicotyledons</taxon>
        <taxon>Gunneridae</taxon>
        <taxon>Pentapetalae</taxon>
        <taxon>rosids</taxon>
        <taxon>fabids</taxon>
        <taxon>Malpighiales</taxon>
        <taxon>Rhizophoraceae</taxon>
        <taxon>Rhizophora</taxon>
    </lineage>
</organism>
<keyword evidence="1" id="KW-0812">Transmembrane</keyword>
<evidence type="ECO:0000313" key="2">
    <source>
        <dbReference type="EMBL" id="MBW82443.1"/>
    </source>
</evidence>
<dbReference type="EMBL" id="GGEC01001960">
    <property type="protein sequence ID" value="MBW82443.1"/>
    <property type="molecule type" value="Transcribed_RNA"/>
</dbReference>
<protein>
    <submittedName>
        <fullName evidence="2">Uncharacterized protein</fullName>
    </submittedName>
</protein>